<protein>
    <recommendedName>
        <fullName evidence="3">Transposase</fullName>
    </recommendedName>
</protein>
<dbReference type="Proteomes" id="UP000017668">
    <property type="component" value="Unassembled WGS sequence"/>
</dbReference>
<comment type="caution">
    <text evidence="1">The sequence shown here is derived from an EMBL/GenBank/DDBJ whole genome shotgun (WGS) entry which is preliminary data.</text>
</comment>
<dbReference type="Pfam" id="PF12686">
    <property type="entry name" value="DUF3800"/>
    <property type="match status" value="1"/>
</dbReference>
<name>A0ABN0HKV6_RHILU</name>
<evidence type="ECO:0008006" key="3">
    <source>
        <dbReference type="Google" id="ProtNLM"/>
    </source>
</evidence>
<dbReference type="InterPro" id="IPR024524">
    <property type="entry name" value="DUF3800"/>
</dbReference>
<reference evidence="1 2" key="1">
    <citation type="journal article" date="2013" name="Genome Announc.">
        <title>Genome Sequence of Rhizobium lupini HPC(L) Isolated from Saline Desert Soil, Kutch (Gujarat).</title>
        <authorList>
            <person name="Agarwal L."/>
            <person name="Purohit H.J."/>
        </authorList>
    </citation>
    <scope>NUCLEOTIDE SEQUENCE [LARGE SCALE GENOMIC DNA]</scope>
    <source>
        <strain evidence="2">HPC(L)</strain>
    </source>
</reference>
<dbReference type="EMBL" id="AMQQ01000021">
    <property type="protein sequence ID" value="EKJ95112.1"/>
    <property type="molecule type" value="Genomic_DNA"/>
</dbReference>
<gene>
    <name evidence="1" type="ORF">C241_15178</name>
</gene>
<accession>A0ABN0HKV6</accession>
<sequence>MNAHGLYTTVFSHAIRQIDAYCESIGQNFVLIVDEHSARKELLETAAKTMYGNAPTRKLLSPPFEVESYLNQNMQAADWIATIVGRLWSYRICTDDYKMLEPYEKYYWQRLHAVTTHSTVMTRPKKSAPTFSGSKGKIGSLGAVLQQAIIQKETLVVAEKTTVVVQDSLPRKV</sequence>
<organism evidence="1 2">
    <name type="scientific">Bradyrhizobium lupini HPC(L)</name>
    <dbReference type="NCBI Taxonomy" id="1229491"/>
    <lineage>
        <taxon>Bacteria</taxon>
        <taxon>Pseudomonadati</taxon>
        <taxon>Pseudomonadota</taxon>
        <taxon>Alphaproteobacteria</taxon>
        <taxon>Hyphomicrobiales</taxon>
        <taxon>Nitrobacteraceae</taxon>
        <taxon>Bradyrhizobium</taxon>
    </lineage>
</organism>
<keyword evidence="2" id="KW-1185">Reference proteome</keyword>
<proteinExistence type="predicted"/>
<evidence type="ECO:0000313" key="1">
    <source>
        <dbReference type="EMBL" id="EKJ95112.1"/>
    </source>
</evidence>
<evidence type="ECO:0000313" key="2">
    <source>
        <dbReference type="Proteomes" id="UP000017668"/>
    </source>
</evidence>